<evidence type="ECO:0000313" key="3">
    <source>
        <dbReference type="EMBL" id="SDC58954.1"/>
    </source>
</evidence>
<organism evidence="3 4">
    <name type="scientific">Geodermatophilus telluris</name>
    <dbReference type="NCBI Taxonomy" id="1190417"/>
    <lineage>
        <taxon>Bacteria</taxon>
        <taxon>Bacillati</taxon>
        <taxon>Actinomycetota</taxon>
        <taxon>Actinomycetes</taxon>
        <taxon>Geodermatophilales</taxon>
        <taxon>Geodermatophilaceae</taxon>
        <taxon>Geodermatophilus</taxon>
    </lineage>
</organism>
<reference evidence="4" key="1">
    <citation type="submission" date="2016-10" db="EMBL/GenBank/DDBJ databases">
        <authorList>
            <person name="Varghese N."/>
            <person name="Submissions S."/>
        </authorList>
    </citation>
    <scope>NUCLEOTIDE SEQUENCE [LARGE SCALE GENOMIC DNA]</scope>
    <source>
        <strain evidence="4">DSM 45421</strain>
    </source>
</reference>
<evidence type="ECO:0000259" key="2">
    <source>
        <dbReference type="Pfam" id="PF01551"/>
    </source>
</evidence>
<sequence>MSEIDPDRLHDGEDTRAPAGRPSGRASVPSPSRRRTTAGTAAQRKAPERRQGETSPSGVTTAARPARRPRPTPHPRPAPALELHAVVDAGTARPADTAEEVRAVVPVADPTELVQAADAQALAAVTATATELPAAHDAPAADDRQRPGTRVRLPRRRAVCYLLAALVGAMGLGTSTAGNGVAQADGPVPVSHSVSVAEELGIAGDATSTDLRAATIRSDAALLLGEVTASRTAREAEEAAAVQAQAEADRVAAEAAAAAAAEAARPRTVLPVNGARLTSGFGARWGSVHAGIDLAAPIGTPEYAAADGVVLEAGPASGYGNVVYIQHENGDVTVYGHMEEILVQPGQVVRAGDTIALLGNRGQSTGPHLHFEVHVGGIGGEKIDPLPWLRDRGVAI</sequence>
<dbReference type="EMBL" id="FMZF01000002">
    <property type="protein sequence ID" value="SDC58954.1"/>
    <property type="molecule type" value="Genomic_DNA"/>
</dbReference>
<accession>A0A1G6MUQ4</accession>
<dbReference type="AlphaFoldDB" id="A0A1G6MUQ4"/>
<proteinExistence type="predicted"/>
<protein>
    <submittedName>
        <fullName evidence="3">Murein DD-endopeptidase MepM and murein hydrolase activator NlpD, contain LysM domain</fullName>
    </submittedName>
</protein>
<gene>
    <name evidence="3" type="ORF">SAMN05660690_2031</name>
</gene>
<feature type="region of interest" description="Disordered" evidence="1">
    <location>
        <begin position="1"/>
        <end position="79"/>
    </location>
</feature>
<dbReference type="Gene3D" id="2.70.70.10">
    <property type="entry name" value="Glucose Permease (Domain IIA)"/>
    <property type="match status" value="1"/>
</dbReference>
<dbReference type="Pfam" id="PF01551">
    <property type="entry name" value="Peptidase_M23"/>
    <property type="match status" value="1"/>
</dbReference>
<keyword evidence="3" id="KW-0378">Hydrolase</keyword>
<evidence type="ECO:0000256" key="1">
    <source>
        <dbReference type="SAM" id="MobiDB-lite"/>
    </source>
</evidence>
<keyword evidence="4" id="KW-1185">Reference proteome</keyword>
<feature type="compositionally biased region" description="Basic and acidic residues" evidence="1">
    <location>
        <begin position="1"/>
        <end position="16"/>
    </location>
</feature>
<dbReference type="PANTHER" id="PTHR21666:SF270">
    <property type="entry name" value="MUREIN HYDROLASE ACTIVATOR ENVC"/>
    <property type="match status" value="1"/>
</dbReference>
<feature type="domain" description="M23ase beta-sheet core" evidence="2">
    <location>
        <begin position="288"/>
        <end position="385"/>
    </location>
</feature>
<dbReference type="InterPro" id="IPR016047">
    <property type="entry name" value="M23ase_b-sheet_dom"/>
</dbReference>
<dbReference type="PANTHER" id="PTHR21666">
    <property type="entry name" value="PEPTIDASE-RELATED"/>
    <property type="match status" value="1"/>
</dbReference>
<dbReference type="SUPFAM" id="SSF51261">
    <property type="entry name" value="Duplicated hybrid motif"/>
    <property type="match status" value="1"/>
</dbReference>
<dbReference type="STRING" id="1190417.SAMN05660690_2031"/>
<dbReference type="Proteomes" id="UP000199416">
    <property type="component" value="Unassembled WGS sequence"/>
</dbReference>
<dbReference type="CDD" id="cd12797">
    <property type="entry name" value="M23_peptidase"/>
    <property type="match status" value="1"/>
</dbReference>
<evidence type="ECO:0000313" key="4">
    <source>
        <dbReference type="Proteomes" id="UP000199416"/>
    </source>
</evidence>
<name>A0A1G6MUQ4_9ACTN</name>
<dbReference type="InterPro" id="IPR011055">
    <property type="entry name" value="Dup_hybrid_motif"/>
</dbReference>
<dbReference type="GO" id="GO:0004222">
    <property type="term" value="F:metalloendopeptidase activity"/>
    <property type="evidence" value="ECO:0007669"/>
    <property type="project" value="TreeGrafter"/>
</dbReference>
<dbReference type="InterPro" id="IPR050570">
    <property type="entry name" value="Cell_wall_metabolism_enzyme"/>
</dbReference>